<feature type="transmembrane region" description="Helical" evidence="1">
    <location>
        <begin position="42"/>
        <end position="63"/>
    </location>
</feature>
<protein>
    <submittedName>
        <fullName evidence="2">Uncharacterized protein</fullName>
    </submittedName>
</protein>
<dbReference type="EMBL" id="BAABKE010000003">
    <property type="protein sequence ID" value="GAA5097729.1"/>
    <property type="molecule type" value="Genomic_DNA"/>
</dbReference>
<dbReference type="Proteomes" id="UP001500631">
    <property type="component" value="Unassembled WGS sequence"/>
</dbReference>
<proteinExistence type="predicted"/>
<keyword evidence="1" id="KW-1133">Transmembrane helix</keyword>
<evidence type="ECO:0000313" key="2">
    <source>
        <dbReference type="EMBL" id="GAA5097729.1"/>
    </source>
</evidence>
<name>A0ABP9MQM6_9GAMM</name>
<keyword evidence="1" id="KW-0812">Transmembrane</keyword>
<accession>A0ABP9MQM6</accession>
<comment type="caution">
    <text evidence="2">The sequence shown here is derived from an EMBL/GenBank/DDBJ whole genome shotgun (WGS) entry which is preliminary data.</text>
</comment>
<gene>
    <name evidence="2" type="ORF">GCM10023338_09380</name>
</gene>
<feature type="transmembrane region" description="Helical" evidence="1">
    <location>
        <begin position="6"/>
        <end position="30"/>
    </location>
</feature>
<organism evidence="2 3">
    <name type="scientific">Wohlfahrtiimonas larvae</name>
    <dbReference type="NCBI Taxonomy" id="1157986"/>
    <lineage>
        <taxon>Bacteria</taxon>
        <taxon>Pseudomonadati</taxon>
        <taxon>Pseudomonadota</taxon>
        <taxon>Gammaproteobacteria</taxon>
        <taxon>Cardiobacteriales</taxon>
        <taxon>Ignatzschineriaceae</taxon>
        <taxon>Wohlfahrtiimonas</taxon>
    </lineage>
</organism>
<sequence>MDSNSVGFIVLNILAVITLCVCFSILICNYKKWDILSSEQKIWQTSLVGGMIAFVVFTYPILYWKDLTVLEAIGLALRIMTAVMAIIAFVIAFLNFQRKSGYAFKVYITGVTTYSSGNAKVSRLILINQKDRAVGISAIFLKIGNYRISLKEFMKDYANSSDDSVKIFSPYHSEEISLPIFDRDDFLFIEETDAPSIYVNNLSSLKLKEIFLDQSNNDRFTIKNTDLFSIEIMTLDAVVECKVQQINYQWEDKKVLVDYLFKEDCFPQTDKRISKEVILDIQDNKVVETEMLKE</sequence>
<evidence type="ECO:0000256" key="1">
    <source>
        <dbReference type="SAM" id="Phobius"/>
    </source>
</evidence>
<evidence type="ECO:0000313" key="3">
    <source>
        <dbReference type="Proteomes" id="UP001500631"/>
    </source>
</evidence>
<dbReference type="RefSeq" id="WP_077925253.1">
    <property type="nucleotide sequence ID" value="NZ_BAABKE010000003.1"/>
</dbReference>
<keyword evidence="1" id="KW-0472">Membrane</keyword>
<reference evidence="3" key="1">
    <citation type="journal article" date="2019" name="Int. J. Syst. Evol. Microbiol.">
        <title>The Global Catalogue of Microorganisms (GCM) 10K type strain sequencing project: providing services to taxonomists for standard genome sequencing and annotation.</title>
        <authorList>
            <consortium name="The Broad Institute Genomics Platform"/>
            <consortium name="The Broad Institute Genome Sequencing Center for Infectious Disease"/>
            <person name="Wu L."/>
            <person name="Ma J."/>
        </authorList>
    </citation>
    <scope>NUCLEOTIDE SEQUENCE [LARGE SCALE GENOMIC DNA]</scope>
    <source>
        <strain evidence="3">JCM 18424</strain>
    </source>
</reference>
<keyword evidence="3" id="KW-1185">Reference proteome</keyword>
<feature type="transmembrane region" description="Helical" evidence="1">
    <location>
        <begin position="75"/>
        <end position="96"/>
    </location>
</feature>